<evidence type="ECO:0000313" key="1">
    <source>
        <dbReference type="EMBL" id="EDL75789.1"/>
    </source>
</evidence>
<dbReference type="AlphaFoldDB" id="A6KQN9"/>
<gene>
    <name evidence="1" type="ORF">rCG_27470</name>
</gene>
<evidence type="ECO:0000313" key="2">
    <source>
        <dbReference type="Proteomes" id="UP000234681"/>
    </source>
</evidence>
<accession>A6KQN9</accession>
<organism evidence="1 2">
    <name type="scientific">Rattus norvegicus</name>
    <name type="common">Rat</name>
    <dbReference type="NCBI Taxonomy" id="10116"/>
    <lineage>
        <taxon>Eukaryota</taxon>
        <taxon>Metazoa</taxon>
        <taxon>Chordata</taxon>
        <taxon>Craniata</taxon>
        <taxon>Vertebrata</taxon>
        <taxon>Euteleostomi</taxon>
        <taxon>Mammalia</taxon>
        <taxon>Eutheria</taxon>
        <taxon>Euarchontoglires</taxon>
        <taxon>Glires</taxon>
        <taxon>Rodentia</taxon>
        <taxon>Myomorpha</taxon>
        <taxon>Muroidea</taxon>
        <taxon>Muridae</taxon>
        <taxon>Murinae</taxon>
        <taxon>Rattus</taxon>
    </lineage>
</organism>
<name>A6KQN9_RAT</name>
<sequence length="27" mass="3074">MCPFISISYLSWKPLQIVVGHRVDIGN</sequence>
<protein>
    <submittedName>
        <fullName evidence="1">RCG27470</fullName>
    </submittedName>
</protein>
<dbReference type="EMBL" id="CH474090">
    <property type="protein sequence ID" value="EDL75789.1"/>
    <property type="molecule type" value="Genomic_DNA"/>
</dbReference>
<reference evidence="2" key="1">
    <citation type="submission" date="2005-09" db="EMBL/GenBank/DDBJ databases">
        <authorList>
            <person name="Mural R.J."/>
            <person name="Li P.W."/>
            <person name="Adams M.D."/>
            <person name="Amanatides P.G."/>
            <person name="Baden-Tillson H."/>
            <person name="Barnstead M."/>
            <person name="Chin S.H."/>
            <person name="Dew I."/>
            <person name="Evans C.A."/>
            <person name="Ferriera S."/>
            <person name="Flanigan M."/>
            <person name="Fosler C."/>
            <person name="Glodek A."/>
            <person name="Gu Z."/>
            <person name="Holt R.A."/>
            <person name="Jennings D."/>
            <person name="Kraft C.L."/>
            <person name="Lu F."/>
            <person name="Nguyen T."/>
            <person name="Nusskern D.R."/>
            <person name="Pfannkoch C.M."/>
            <person name="Sitter C."/>
            <person name="Sutton G.G."/>
            <person name="Venter J.C."/>
            <person name="Wang Z."/>
            <person name="Woodage T."/>
            <person name="Zheng X.H."/>
            <person name="Zhong F."/>
        </authorList>
    </citation>
    <scope>NUCLEOTIDE SEQUENCE [LARGE SCALE GENOMIC DNA]</scope>
    <source>
        <strain>BN</strain>
        <strain evidence="2">Sprague-Dawley</strain>
    </source>
</reference>
<dbReference type="Proteomes" id="UP000234681">
    <property type="component" value="Chromosome 1"/>
</dbReference>
<proteinExistence type="predicted"/>